<dbReference type="InterPro" id="IPR000073">
    <property type="entry name" value="AB_hydrolase_1"/>
</dbReference>
<evidence type="ECO:0000259" key="1">
    <source>
        <dbReference type="Pfam" id="PF00561"/>
    </source>
</evidence>
<dbReference type="PANTHER" id="PTHR43798">
    <property type="entry name" value="MONOACYLGLYCEROL LIPASE"/>
    <property type="match status" value="1"/>
</dbReference>
<dbReference type="PRINTS" id="PR00412">
    <property type="entry name" value="EPOXHYDRLASE"/>
</dbReference>
<dbReference type="EMBL" id="BAABRO010000002">
    <property type="protein sequence ID" value="GAA5505783.1"/>
    <property type="molecule type" value="Genomic_DNA"/>
</dbReference>
<dbReference type="InterPro" id="IPR029058">
    <property type="entry name" value="AB_hydrolase_fold"/>
</dbReference>
<protein>
    <submittedName>
        <fullName evidence="2">Cis-3-alkyl-4-alkyloxetan-2-one decarboxylase</fullName>
    </submittedName>
</protein>
<dbReference type="Pfam" id="PF00561">
    <property type="entry name" value="Abhydrolase_1"/>
    <property type="match status" value="1"/>
</dbReference>
<organism evidence="2 3">
    <name type="scientific">Novipirellula caenicola</name>
    <dbReference type="NCBI Taxonomy" id="1536901"/>
    <lineage>
        <taxon>Bacteria</taxon>
        <taxon>Pseudomonadati</taxon>
        <taxon>Planctomycetota</taxon>
        <taxon>Planctomycetia</taxon>
        <taxon>Pirellulales</taxon>
        <taxon>Pirellulaceae</taxon>
        <taxon>Novipirellula</taxon>
    </lineage>
</organism>
<dbReference type="SUPFAM" id="SSF53474">
    <property type="entry name" value="alpha/beta-Hydrolases"/>
    <property type="match status" value="1"/>
</dbReference>
<sequence length="288" mass="31765">MNWRDYQALQKVTNLGDRFVSYVDEGSGNNTDDDPVILLHGIPVWGYLWHQVLPALATHHRTLIPDLLGFGFSDRRDCFDRSITCQAEMIDQWMEKLGIAQAAFVAHDIGGGVALRLATLFPHRVSRLCVMNTVCYDSWPIELMLQFGHPGAKSLASASKTITSLGVALKSGFATSPNSEVMDGLLAPYHTEVGKLSLIRNAAALNTNQTTEITDRLHRIEVPTLVLWGEDDKFQLAKYGKRLATDIPGAQWEPIANARHFVMLDQPTPVATHLQSFLSATTAAVNSV</sequence>
<evidence type="ECO:0000313" key="2">
    <source>
        <dbReference type="EMBL" id="GAA5505783.1"/>
    </source>
</evidence>
<accession>A0ABP9VKR2</accession>
<dbReference type="InterPro" id="IPR050266">
    <property type="entry name" value="AB_hydrolase_sf"/>
</dbReference>
<dbReference type="Proteomes" id="UP001416858">
    <property type="component" value="Unassembled WGS sequence"/>
</dbReference>
<dbReference type="RefSeq" id="WP_345682773.1">
    <property type="nucleotide sequence ID" value="NZ_BAABRO010000002.1"/>
</dbReference>
<dbReference type="Gene3D" id="3.40.50.1820">
    <property type="entry name" value="alpha/beta hydrolase"/>
    <property type="match status" value="1"/>
</dbReference>
<name>A0ABP9VKR2_9BACT</name>
<dbReference type="PANTHER" id="PTHR43798:SF33">
    <property type="entry name" value="HYDROLASE, PUTATIVE (AFU_ORTHOLOGUE AFUA_2G14860)-RELATED"/>
    <property type="match status" value="1"/>
</dbReference>
<comment type="caution">
    <text evidence="2">The sequence shown here is derived from an EMBL/GenBank/DDBJ whole genome shotgun (WGS) entry which is preliminary data.</text>
</comment>
<keyword evidence="3" id="KW-1185">Reference proteome</keyword>
<dbReference type="PRINTS" id="PR00111">
    <property type="entry name" value="ABHYDROLASE"/>
</dbReference>
<dbReference type="InterPro" id="IPR000639">
    <property type="entry name" value="Epox_hydrolase-like"/>
</dbReference>
<evidence type="ECO:0000313" key="3">
    <source>
        <dbReference type="Proteomes" id="UP001416858"/>
    </source>
</evidence>
<gene>
    <name evidence="2" type="primary">oleB_2</name>
    <name evidence="2" type="ORF">Rcae01_01230</name>
</gene>
<reference evidence="2 3" key="1">
    <citation type="submission" date="2024-02" db="EMBL/GenBank/DDBJ databases">
        <title>Rhodopirellula caenicola NBRC 110016.</title>
        <authorList>
            <person name="Ichikawa N."/>
            <person name="Katano-Makiyama Y."/>
            <person name="Hidaka K."/>
        </authorList>
    </citation>
    <scope>NUCLEOTIDE SEQUENCE [LARGE SCALE GENOMIC DNA]</scope>
    <source>
        <strain evidence="2 3">NBRC 110016</strain>
    </source>
</reference>
<feature type="domain" description="AB hydrolase-1" evidence="1">
    <location>
        <begin position="35"/>
        <end position="153"/>
    </location>
</feature>
<proteinExistence type="predicted"/>